<keyword evidence="1" id="KW-0472">Membrane</keyword>
<protein>
    <recommendedName>
        <fullName evidence="4">DUF3040 domain-containing protein</fullName>
    </recommendedName>
</protein>
<gene>
    <name evidence="2" type="ORF">DV20_18315</name>
</gene>
<keyword evidence="1" id="KW-1133">Transmembrane helix</keyword>
<sequence length="87" mass="9557">MLSHHDRTELEKIERNLELSDPDLAAALRDGKRPKSRALRSALLIVFAITAVTLLVLGLVLPDPGVTLCGILTLTGTVWTHVARHRI</sequence>
<evidence type="ECO:0000256" key="1">
    <source>
        <dbReference type="SAM" id="Phobius"/>
    </source>
</evidence>
<accession>A0A066U038</accession>
<evidence type="ECO:0000313" key="3">
    <source>
        <dbReference type="Proteomes" id="UP000027345"/>
    </source>
</evidence>
<dbReference type="OrthoDB" id="3628536at2"/>
<dbReference type="eggNOG" id="ENOG502ZEHD">
    <property type="taxonomic scope" value="Bacteria"/>
</dbReference>
<dbReference type="Pfam" id="PF11239">
    <property type="entry name" value="DUF3040"/>
    <property type="match status" value="1"/>
</dbReference>
<proteinExistence type="predicted"/>
<evidence type="ECO:0000313" key="2">
    <source>
        <dbReference type="EMBL" id="KDN20806.1"/>
    </source>
</evidence>
<dbReference type="EMBL" id="JMQI01000038">
    <property type="protein sequence ID" value="KDN20806.1"/>
    <property type="molecule type" value="Genomic_DNA"/>
</dbReference>
<keyword evidence="3" id="KW-1185">Reference proteome</keyword>
<dbReference type="InterPro" id="IPR021401">
    <property type="entry name" value="DUF3040"/>
</dbReference>
<organism evidence="2 3">
    <name type="scientific">Amycolatopsis rifamycinica</name>
    <dbReference type="NCBI Taxonomy" id="287986"/>
    <lineage>
        <taxon>Bacteria</taxon>
        <taxon>Bacillati</taxon>
        <taxon>Actinomycetota</taxon>
        <taxon>Actinomycetes</taxon>
        <taxon>Pseudonocardiales</taxon>
        <taxon>Pseudonocardiaceae</taxon>
        <taxon>Amycolatopsis</taxon>
    </lineage>
</organism>
<dbReference type="Proteomes" id="UP000027345">
    <property type="component" value="Unassembled WGS sequence"/>
</dbReference>
<dbReference type="AlphaFoldDB" id="A0A066U038"/>
<evidence type="ECO:0008006" key="4">
    <source>
        <dbReference type="Google" id="ProtNLM"/>
    </source>
</evidence>
<keyword evidence="1" id="KW-0812">Transmembrane</keyword>
<feature type="transmembrane region" description="Helical" evidence="1">
    <location>
        <begin position="65"/>
        <end position="83"/>
    </location>
</feature>
<comment type="caution">
    <text evidence="2">The sequence shown here is derived from an EMBL/GenBank/DDBJ whole genome shotgun (WGS) entry which is preliminary data.</text>
</comment>
<feature type="transmembrane region" description="Helical" evidence="1">
    <location>
        <begin position="38"/>
        <end position="59"/>
    </location>
</feature>
<name>A0A066U038_9PSEU</name>
<dbReference type="RefSeq" id="WP_043781732.1">
    <property type="nucleotide sequence ID" value="NZ_JMQI01000038.1"/>
</dbReference>
<dbReference type="STRING" id="287986.DV20_18315"/>
<reference evidence="2 3" key="1">
    <citation type="submission" date="2014-05" db="EMBL/GenBank/DDBJ databases">
        <title>Draft genome sequence of Amycolatopsis rifamycinica DSM 46095.</title>
        <authorList>
            <person name="Lal R."/>
            <person name="Saxena A."/>
            <person name="Kumari R."/>
            <person name="Mukherjee U."/>
            <person name="Singh P."/>
            <person name="Sangwan N."/>
            <person name="Mahato N.K."/>
        </authorList>
    </citation>
    <scope>NUCLEOTIDE SEQUENCE [LARGE SCALE GENOMIC DNA]</scope>
    <source>
        <strain evidence="2 3">DSM 46095</strain>
    </source>
</reference>